<keyword evidence="1" id="KW-0479">Metal-binding</keyword>
<feature type="compositionally biased region" description="Polar residues" evidence="2">
    <location>
        <begin position="104"/>
        <end position="120"/>
    </location>
</feature>
<dbReference type="PROSITE" id="PS50089">
    <property type="entry name" value="ZF_RING_2"/>
    <property type="match status" value="1"/>
</dbReference>
<keyword evidence="5" id="KW-1185">Reference proteome</keyword>
<feature type="region of interest" description="Disordered" evidence="2">
    <location>
        <begin position="70"/>
        <end position="145"/>
    </location>
</feature>
<feature type="region of interest" description="Disordered" evidence="2">
    <location>
        <begin position="157"/>
        <end position="218"/>
    </location>
</feature>
<feature type="compositionally biased region" description="Low complexity" evidence="2">
    <location>
        <begin position="125"/>
        <end position="145"/>
    </location>
</feature>
<evidence type="ECO:0000313" key="4">
    <source>
        <dbReference type="EMBL" id="KAJ4827489.1"/>
    </source>
</evidence>
<evidence type="ECO:0000256" key="2">
    <source>
        <dbReference type="SAM" id="MobiDB-lite"/>
    </source>
</evidence>
<feature type="compositionally biased region" description="Polar residues" evidence="2">
    <location>
        <begin position="164"/>
        <end position="175"/>
    </location>
</feature>
<dbReference type="PANTHER" id="PTHR31150">
    <property type="entry name" value="EXPRESSED PROTEIN"/>
    <property type="match status" value="1"/>
</dbReference>
<feature type="domain" description="RING-type" evidence="3">
    <location>
        <begin position="271"/>
        <end position="330"/>
    </location>
</feature>
<dbReference type="AlphaFoldDB" id="A0A9Q0J3Y7"/>
<gene>
    <name evidence="4" type="ORF">Tsubulata_006836</name>
</gene>
<evidence type="ECO:0000259" key="3">
    <source>
        <dbReference type="PROSITE" id="PS50089"/>
    </source>
</evidence>
<reference evidence="4" key="2">
    <citation type="journal article" date="2023" name="Plants (Basel)">
        <title>Annotation of the Turnera subulata (Passifloraceae) Draft Genome Reveals the S-Locus Evolved after the Divergence of Turneroideae from Passifloroideae in a Stepwise Manner.</title>
        <authorList>
            <person name="Henning P.M."/>
            <person name="Roalson E.H."/>
            <person name="Mir W."/>
            <person name="McCubbin A.G."/>
            <person name="Shore J.S."/>
        </authorList>
    </citation>
    <scope>NUCLEOTIDE SEQUENCE</scope>
    <source>
        <strain evidence="4">F60SS</strain>
    </source>
</reference>
<feature type="compositionally biased region" description="Polar residues" evidence="2">
    <location>
        <begin position="203"/>
        <end position="218"/>
    </location>
</feature>
<comment type="caution">
    <text evidence="4">The sequence shown here is derived from an EMBL/GenBank/DDBJ whole genome shotgun (WGS) entry which is preliminary data.</text>
</comment>
<evidence type="ECO:0000256" key="1">
    <source>
        <dbReference type="PROSITE-ProRule" id="PRU00175"/>
    </source>
</evidence>
<organism evidence="4 5">
    <name type="scientific">Turnera subulata</name>
    <dbReference type="NCBI Taxonomy" id="218843"/>
    <lineage>
        <taxon>Eukaryota</taxon>
        <taxon>Viridiplantae</taxon>
        <taxon>Streptophyta</taxon>
        <taxon>Embryophyta</taxon>
        <taxon>Tracheophyta</taxon>
        <taxon>Spermatophyta</taxon>
        <taxon>Magnoliopsida</taxon>
        <taxon>eudicotyledons</taxon>
        <taxon>Gunneridae</taxon>
        <taxon>Pentapetalae</taxon>
        <taxon>rosids</taxon>
        <taxon>fabids</taxon>
        <taxon>Malpighiales</taxon>
        <taxon>Passifloraceae</taxon>
        <taxon>Turnera</taxon>
    </lineage>
</organism>
<dbReference type="EMBL" id="JAKUCV010006408">
    <property type="protein sequence ID" value="KAJ4827489.1"/>
    <property type="molecule type" value="Genomic_DNA"/>
</dbReference>
<dbReference type="InterPro" id="IPR013083">
    <property type="entry name" value="Znf_RING/FYVE/PHD"/>
</dbReference>
<accession>A0A9Q0J3Y7</accession>
<reference evidence="4" key="1">
    <citation type="submission" date="2022-02" db="EMBL/GenBank/DDBJ databases">
        <authorList>
            <person name="Henning P.M."/>
            <person name="McCubbin A.G."/>
            <person name="Shore J.S."/>
        </authorList>
    </citation>
    <scope>NUCLEOTIDE SEQUENCE</scope>
    <source>
        <strain evidence="4">F60SS</strain>
        <tissue evidence="4">Leaves</tissue>
    </source>
</reference>
<dbReference type="SUPFAM" id="SSF57850">
    <property type="entry name" value="RING/U-box"/>
    <property type="match status" value="1"/>
</dbReference>
<dbReference type="SMART" id="SM00184">
    <property type="entry name" value="RING"/>
    <property type="match status" value="1"/>
</dbReference>
<keyword evidence="1" id="KW-0862">Zinc</keyword>
<keyword evidence="1" id="KW-0863">Zinc-finger</keyword>
<sequence length="434" mass="47395">MGGACCVAARDKTIVSVPGSDVLHRNIRYSPTWSFRWDNRGRVAGEDASIGWFSDGVGRSYGSEIKYESAYTSEDGSPLESFQRRMRHKSQTSEEAAAPMRTPASDQSSSRNFSADTSMEQVKESTGVSTVSSPPSMKLSQPVPSTSLLSTSLLSSQNHLHPAGSNTPRWAQNSPGHRLTVHGSDNLGGKPSNTFPVTEERSSIPSWSNDSTRGSQCGSSDGWSMHAFSELVATSHRESWSLDNDCLGFNHEKTRSSGRISSSSSVDLQACGVCSKLLTEKSLWCSQKLFASNELAVVAVLTCGHVYHAECLEAITPEIDKYDPACPICTLGEKQTLKLSQKAFKAEMDLKAKNKRLKNRVIDRDLDGDTIMFDHVKGNGHEGKGPKMASSSSMKSSLAKPFLRRHFSFGLKGSRSSTDNTRKKGFFWTRSLKA</sequence>
<dbReference type="Gene3D" id="3.30.40.10">
    <property type="entry name" value="Zinc/RING finger domain, C3HC4 (zinc finger)"/>
    <property type="match status" value="1"/>
</dbReference>
<name>A0A9Q0J3Y7_9ROSI</name>
<dbReference type="OrthoDB" id="1938835at2759"/>
<dbReference type="InterPro" id="IPR001841">
    <property type="entry name" value="Znf_RING"/>
</dbReference>
<dbReference type="PANTHER" id="PTHR31150:SF26">
    <property type="entry name" value="RING-TYPE DOMAIN-CONTAINING PROTEIN"/>
    <property type="match status" value="1"/>
</dbReference>
<dbReference type="Proteomes" id="UP001141552">
    <property type="component" value="Unassembled WGS sequence"/>
</dbReference>
<dbReference type="GO" id="GO:0008270">
    <property type="term" value="F:zinc ion binding"/>
    <property type="evidence" value="ECO:0007669"/>
    <property type="project" value="UniProtKB-KW"/>
</dbReference>
<evidence type="ECO:0000313" key="5">
    <source>
        <dbReference type="Proteomes" id="UP001141552"/>
    </source>
</evidence>
<proteinExistence type="predicted"/>
<protein>
    <recommendedName>
        <fullName evidence="3">RING-type domain-containing protein</fullName>
    </recommendedName>
</protein>